<dbReference type="Proteomes" id="UP000705823">
    <property type="component" value="Unassembled WGS sequence"/>
</dbReference>
<accession>A0A8J8PBM8</accession>
<name>A0A8J8PBM8_9EURY</name>
<dbReference type="AlphaFoldDB" id="A0A8J8PBM8"/>
<dbReference type="NCBIfam" id="TIGR01439">
    <property type="entry name" value="lp_hng_hel_AbrB"/>
    <property type="match status" value="1"/>
</dbReference>
<dbReference type="RefSeq" id="WP_142979670.1">
    <property type="nucleotide sequence ID" value="NZ_RKLU01000003.1"/>
</dbReference>
<dbReference type="SUPFAM" id="SSF89447">
    <property type="entry name" value="AbrB/MazE/MraZ-like"/>
    <property type="match status" value="1"/>
</dbReference>
<dbReference type="Gene3D" id="2.10.260.10">
    <property type="match status" value="1"/>
</dbReference>
<protein>
    <submittedName>
        <fullName evidence="3">AbrB/MazE/SpoVT family DNA-binding domain-containing protein</fullName>
    </submittedName>
</protein>
<feature type="compositionally biased region" description="Basic and acidic residues" evidence="1">
    <location>
        <begin position="1"/>
        <end position="10"/>
    </location>
</feature>
<feature type="region of interest" description="Disordered" evidence="1">
    <location>
        <begin position="48"/>
        <end position="89"/>
    </location>
</feature>
<dbReference type="OrthoDB" id="87832at2157"/>
<dbReference type="Pfam" id="PF04014">
    <property type="entry name" value="MazE_antitoxin"/>
    <property type="match status" value="1"/>
</dbReference>
<dbReference type="EMBL" id="RKLU01000003">
    <property type="protein sequence ID" value="TQQ81108.1"/>
    <property type="molecule type" value="Genomic_DNA"/>
</dbReference>
<dbReference type="PROSITE" id="PS51740">
    <property type="entry name" value="SPOVT_ABRB"/>
    <property type="match status" value="1"/>
</dbReference>
<dbReference type="SMART" id="SM00966">
    <property type="entry name" value="SpoVT_AbrB"/>
    <property type="match status" value="1"/>
</dbReference>
<feature type="domain" description="SpoVT-AbrB" evidence="2">
    <location>
        <begin position="3"/>
        <end position="48"/>
    </location>
</feature>
<dbReference type="PANTHER" id="PTHR34860:SF6">
    <property type="entry name" value="REPRESSOR-LIKE PROTEIN SSO7C3"/>
    <property type="match status" value="1"/>
</dbReference>
<evidence type="ECO:0000313" key="3">
    <source>
        <dbReference type="EMBL" id="TQQ81108.1"/>
    </source>
</evidence>
<reference evidence="3" key="1">
    <citation type="submission" date="2019-02" db="EMBL/GenBank/DDBJ databases">
        <title>Halonotius sp. a new haloarchaeum isolated from saline soil.</title>
        <authorList>
            <person name="Duran-Viseras A."/>
            <person name="Sanchez-Porro C."/>
            <person name="Ventosa A."/>
        </authorList>
    </citation>
    <scope>NUCLEOTIDE SEQUENCE</scope>
    <source>
        <strain evidence="3">F15B</strain>
    </source>
</reference>
<dbReference type="InterPro" id="IPR007159">
    <property type="entry name" value="SpoVT-AbrB_dom"/>
</dbReference>
<feature type="compositionally biased region" description="Basic and acidic residues" evidence="1">
    <location>
        <begin position="48"/>
        <end position="68"/>
    </location>
</feature>
<dbReference type="GO" id="GO:0003677">
    <property type="term" value="F:DNA binding"/>
    <property type="evidence" value="ECO:0007669"/>
    <property type="project" value="UniProtKB-KW"/>
</dbReference>
<dbReference type="InterPro" id="IPR037914">
    <property type="entry name" value="SpoVT-AbrB_sf"/>
</dbReference>
<dbReference type="PANTHER" id="PTHR34860">
    <property type="entry name" value="REPRESSOR-LIKE PROTEIN SSO7C3"/>
    <property type="match status" value="1"/>
</dbReference>
<dbReference type="InterPro" id="IPR052975">
    <property type="entry name" value="Repressor-like_regulatory"/>
</dbReference>
<evidence type="ECO:0000259" key="2">
    <source>
        <dbReference type="PROSITE" id="PS51740"/>
    </source>
</evidence>
<feature type="region of interest" description="Disordered" evidence="1">
    <location>
        <begin position="1"/>
        <end position="27"/>
    </location>
</feature>
<keyword evidence="4" id="KW-1185">Reference proteome</keyword>
<evidence type="ECO:0000313" key="4">
    <source>
        <dbReference type="Proteomes" id="UP000705823"/>
    </source>
</evidence>
<gene>
    <name evidence="3" type="ORF">EGH24_08190</name>
</gene>
<keyword evidence="3" id="KW-0238">DNA-binding</keyword>
<sequence>MGEHTRKVGDRGQVTIPKELRDRRGIEGGDEIEFVELDDKILLKPPTDTERLAEGYRKRADRSRRLTEEMEETSSEATERLGDAPDWSE</sequence>
<organism evidence="3 4">
    <name type="scientific">Halonotius terrestris</name>
    <dbReference type="NCBI Taxonomy" id="2487750"/>
    <lineage>
        <taxon>Archaea</taxon>
        <taxon>Methanobacteriati</taxon>
        <taxon>Methanobacteriota</taxon>
        <taxon>Stenosarchaea group</taxon>
        <taxon>Halobacteria</taxon>
        <taxon>Halobacteriales</taxon>
        <taxon>Haloferacaceae</taxon>
        <taxon>Halonotius</taxon>
    </lineage>
</organism>
<proteinExistence type="predicted"/>
<evidence type="ECO:0000256" key="1">
    <source>
        <dbReference type="SAM" id="MobiDB-lite"/>
    </source>
</evidence>
<feature type="compositionally biased region" description="Basic and acidic residues" evidence="1">
    <location>
        <begin position="18"/>
        <end position="27"/>
    </location>
</feature>
<comment type="caution">
    <text evidence="3">The sequence shown here is derived from an EMBL/GenBank/DDBJ whole genome shotgun (WGS) entry which is preliminary data.</text>
</comment>